<keyword evidence="6 10" id="KW-0547">Nucleotide-binding</keyword>
<dbReference type="PANTHER" id="PTHR42945">
    <property type="entry name" value="HISTIDINE BIOSYNTHESIS BIFUNCTIONAL PROTEIN"/>
    <property type="match status" value="1"/>
</dbReference>
<comment type="catalytic activity">
    <reaction evidence="1 10">
        <text>1-(5-phospho-beta-D-ribosyl)-ATP + H2O = 1-(5-phospho-beta-D-ribosyl)-5'-AMP + diphosphate + H(+)</text>
        <dbReference type="Rhea" id="RHEA:22828"/>
        <dbReference type="ChEBI" id="CHEBI:15377"/>
        <dbReference type="ChEBI" id="CHEBI:15378"/>
        <dbReference type="ChEBI" id="CHEBI:33019"/>
        <dbReference type="ChEBI" id="CHEBI:59457"/>
        <dbReference type="ChEBI" id="CHEBI:73183"/>
        <dbReference type="EC" id="3.6.1.31"/>
    </reaction>
</comment>
<dbReference type="eggNOG" id="COG0140">
    <property type="taxonomic scope" value="Bacteria"/>
</dbReference>
<evidence type="ECO:0000256" key="7">
    <source>
        <dbReference type="ARBA" id="ARBA00022801"/>
    </source>
</evidence>
<comment type="subcellular location">
    <subcellularLocation>
        <location evidence="2 10">Cytoplasm</location>
    </subcellularLocation>
</comment>
<evidence type="ECO:0000256" key="1">
    <source>
        <dbReference type="ARBA" id="ARBA00001460"/>
    </source>
</evidence>
<dbReference type="Gene3D" id="1.10.287.1080">
    <property type="entry name" value="MazG-like"/>
    <property type="match status" value="1"/>
</dbReference>
<protein>
    <recommendedName>
        <fullName evidence="10">Phosphoribosyl-ATP pyrophosphatase</fullName>
        <shortName evidence="10">PRA-PH</shortName>
        <ecNumber evidence="10">3.6.1.31</ecNumber>
    </recommendedName>
</protein>
<dbReference type="Proteomes" id="UP000026714">
    <property type="component" value="Unassembled WGS sequence"/>
</dbReference>
<proteinExistence type="inferred from homology"/>
<dbReference type="CDD" id="cd11534">
    <property type="entry name" value="NTP-PPase_HisIE_like"/>
    <property type="match status" value="1"/>
</dbReference>
<evidence type="ECO:0000313" key="12">
    <source>
        <dbReference type="Proteomes" id="UP000026714"/>
    </source>
</evidence>
<dbReference type="PANTHER" id="PTHR42945:SF9">
    <property type="entry name" value="HISTIDINE BIOSYNTHESIS BIFUNCTIONAL PROTEIN HISIE"/>
    <property type="match status" value="1"/>
</dbReference>
<evidence type="ECO:0000256" key="3">
    <source>
        <dbReference type="ARBA" id="ARBA00005204"/>
    </source>
</evidence>
<sequence length="101" mass="11023">MARLAEVIASRRGGDPDKSYVARLFHKGTDTILKKVGEEATEVVIAAKDGDPAKIVYEVADLWFHSIVALAQFGLTPAQVIAELERREGLSGLTEFASRPR</sequence>
<dbReference type="GO" id="GO:0005524">
    <property type="term" value="F:ATP binding"/>
    <property type="evidence" value="ECO:0007669"/>
    <property type="project" value="UniProtKB-KW"/>
</dbReference>
<evidence type="ECO:0000256" key="5">
    <source>
        <dbReference type="ARBA" id="ARBA00022605"/>
    </source>
</evidence>
<keyword evidence="12" id="KW-1185">Reference proteome</keyword>
<reference evidence="11 12" key="1">
    <citation type="journal article" date="2014" name="FEMS Microbiol. Ecol.">
        <title>Sphaerotilus natans encrusted with nanoball-shaped Fe(III) oxide minerals formed by nitrate-reducing mixotrophic Fe(II) oxidation.</title>
        <authorList>
            <person name="Park S."/>
            <person name="Kim D.H."/>
            <person name="Lee J.H."/>
            <person name="Hur H.G."/>
        </authorList>
    </citation>
    <scope>NUCLEOTIDE SEQUENCE [LARGE SCALE GENOMIC DNA]</scope>
    <source>
        <strain evidence="11 12">DSM 6575</strain>
    </source>
</reference>
<keyword evidence="9 10" id="KW-0368">Histidine biosynthesis</keyword>
<dbReference type="InterPro" id="IPR008179">
    <property type="entry name" value="HisE"/>
</dbReference>
<name>A0A059KM11_9BURK</name>
<dbReference type="InterPro" id="IPR021130">
    <property type="entry name" value="PRib-ATP_PPHydrolase-like"/>
</dbReference>
<comment type="caution">
    <text evidence="11">The sequence shown here is derived from an EMBL/GenBank/DDBJ whole genome shotgun (WGS) entry which is preliminary data.</text>
</comment>
<dbReference type="AlphaFoldDB" id="A0A059KM11"/>
<dbReference type="Pfam" id="PF01503">
    <property type="entry name" value="PRA-PH"/>
    <property type="match status" value="1"/>
</dbReference>
<evidence type="ECO:0000256" key="9">
    <source>
        <dbReference type="ARBA" id="ARBA00023102"/>
    </source>
</evidence>
<dbReference type="GO" id="GO:0000105">
    <property type="term" value="P:L-histidine biosynthetic process"/>
    <property type="evidence" value="ECO:0007669"/>
    <property type="project" value="UniProtKB-UniRule"/>
</dbReference>
<dbReference type="STRING" id="34103.SAMN05421778_10329"/>
<organism evidence="11 12">
    <name type="scientific">Sphaerotilus natans subsp. natans DSM 6575</name>
    <dbReference type="NCBI Taxonomy" id="1286631"/>
    <lineage>
        <taxon>Bacteria</taxon>
        <taxon>Pseudomonadati</taxon>
        <taxon>Pseudomonadota</taxon>
        <taxon>Betaproteobacteria</taxon>
        <taxon>Burkholderiales</taxon>
        <taxon>Sphaerotilaceae</taxon>
        <taxon>Sphaerotilus</taxon>
    </lineage>
</organism>
<keyword evidence="4 10" id="KW-0963">Cytoplasm</keyword>
<evidence type="ECO:0000256" key="6">
    <source>
        <dbReference type="ARBA" id="ARBA00022741"/>
    </source>
</evidence>
<dbReference type="GO" id="GO:0005737">
    <property type="term" value="C:cytoplasm"/>
    <property type="evidence" value="ECO:0007669"/>
    <property type="project" value="UniProtKB-SubCell"/>
</dbReference>
<dbReference type="HAMAP" id="MF_01020">
    <property type="entry name" value="HisE"/>
    <property type="match status" value="1"/>
</dbReference>
<evidence type="ECO:0000256" key="2">
    <source>
        <dbReference type="ARBA" id="ARBA00004496"/>
    </source>
</evidence>
<keyword evidence="5 10" id="KW-0028">Amino-acid biosynthesis</keyword>
<evidence type="ECO:0000256" key="10">
    <source>
        <dbReference type="HAMAP-Rule" id="MF_01020"/>
    </source>
</evidence>
<dbReference type="SUPFAM" id="SSF101386">
    <property type="entry name" value="all-alpha NTP pyrophosphatases"/>
    <property type="match status" value="1"/>
</dbReference>
<evidence type="ECO:0000313" key="11">
    <source>
        <dbReference type="EMBL" id="KDB52143.1"/>
    </source>
</evidence>
<dbReference type="GO" id="GO:0004636">
    <property type="term" value="F:phosphoribosyl-ATP diphosphatase activity"/>
    <property type="evidence" value="ECO:0007669"/>
    <property type="project" value="UniProtKB-UniRule"/>
</dbReference>
<keyword evidence="8 10" id="KW-0067">ATP-binding</keyword>
<dbReference type="EC" id="3.6.1.31" evidence="10"/>
<evidence type="ECO:0000256" key="4">
    <source>
        <dbReference type="ARBA" id="ARBA00022490"/>
    </source>
</evidence>
<keyword evidence="7 10" id="KW-0378">Hydrolase</keyword>
<comment type="similarity">
    <text evidence="10">Belongs to the PRA-PH family.</text>
</comment>
<evidence type="ECO:0000256" key="8">
    <source>
        <dbReference type="ARBA" id="ARBA00022840"/>
    </source>
</evidence>
<accession>A0A059KM11</accession>
<dbReference type="EMBL" id="AZRA01000057">
    <property type="protein sequence ID" value="KDB52143.1"/>
    <property type="molecule type" value="Genomic_DNA"/>
</dbReference>
<dbReference type="UniPathway" id="UPA00031">
    <property type="reaction ID" value="UER00007"/>
</dbReference>
<dbReference type="NCBIfam" id="TIGR03188">
    <property type="entry name" value="histidine_hisI"/>
    <property type="match status" value="1"/>
</dbReference>
<dbReference type="NCBIfam" id="NF001611">
    <property type="entry name" value="PRK00400.1-3"/>
    <property type="match status" value="1"/>
</dbReference>
<gene>
    <name evidence="10" type="primary">hisE</name>
    <name evidence="11" type="ORF">X805_22720</name>
</gene>
<comment type="pathway">
    <text evidence="3 10">Amino-acid biosynthesis; L-histidine biosynthesis; L-histidine from 5-phospho-alpha-D-ribose 1-diphosphate: step 2/9.</text>
</comment>
<dbReference type="PATRIC" id="fig|1286631.3.peg.2236"/>